<feature type="transmembrane region" description="Helical" evidence="2">
    <location>
        <begin position="189"/>
        <end position="209"/>
    </location>
</feature>
<feature type="compositionally biased region" description="Basic and acidic residues" evidence="1">
    <location>
        <begin position="1"/>
        <end position="11"/>
    </location>
</feature>
<proteinExistence type="evidence at transcript level"/>
<feature type="non-terminal residue" evidence="3">
    <location>
        <position position="1"/>
    </location>
</feature>
<protein>
    <submittedName>
        <fullName evidence="3">Predicted protein</fullName>
    </submittedName>
</protein>
<accession>F2D4N0</accession>
<name>F2D4N0_HORVV</name>
<evidence type="ECO:0000256" key="2">
    <source>
        <dbReference type="SAM" id="Phobius"/>
    </source>
</evidence>
<keyword evidence="2" id="KW-1133">Transmembrane helix</keyword>
<reference evidence="3" key="1">
    <citation type="journal article" date="2011" name="Plant Physiol.">
        <title>Comprehensive sequence analysis of 24,783 barley full-length cDNAs derived from 12 clone libraries.</title>
        <authorList>
            <person name="Matsumoto T."/>
            <person name="Tanaka T."/>
            <person name="Sakai H."/>
            <person name="Amano N."/>
            <person name="Kanamori H."/>
            <person name="Kurita K."/>
            <person name="Kikuta A."/>
            <person name="Kamiya K."/>
            <person name="Yamamoto M."/>
            <person name="Ikawa H."/>
            <person name="Fujii N."/>
            <person name="Hori K."/>
            <person name="Itoh T."/>
            <person name="Sato K."/>
        </authorList>
    </citation>
    <scope>NUCLEOTIDE SEQUENCE</scope>
    <source>
        <tissue evidence="3">Leaf</tissue>
    </source>
</reference>
<sequence>SRRTAEEEGSIRRRHGNWSGERQTDEGGRKRVRRRSDVEAADGADAGDVPVPDAGGHRQGRQPILLPRRGGRQRHEGEAVGGVQGRPGPDHSSRLRLLSVVRPVIISSSPIWLVPKNVFAVEWICWLNGQRKKAPTPEELAELEARRERVKQNVEPWIRSPRSIGMTSRRRCSSPAATMVRPSCPRQRVPRYALLALASLCAVFVLPLIPSVPRISCLVVSLPSYTRL</sequence>
<keyword evidence="2" id="KW-0472">Membrane</keyword>
<dbReference type="EMBL" id="AK358840">
    <property type="protein sequence ID" value="BAJ90051.1"/>
    <property type="molecule type" value="mRNA"/>
</dbReference>
<evidence type="ECO:0000313" key="3">
    <source>
        <dbReference type="EMBL" id="BAJ90051.1"/>
    </source>
</evidence>
<dbReference type="AlphaFoldDB" id="F2D4N0"/>
<feature type="compositionally biased region" description="Low complexity" evidence="1">
    <location>
        <begin position="41"/>
        <end position="54"/>
    </location>
</feature>
<keyword evidence="2" id="KW-0812">Transmembrane</keyword>
<feature type="region of interest" description="Disordered" evidence="1">
    <location>
        <begin position="1"/>
        <end position="91"/>
    </location>
</feature>
<organism evidence="3">
    <name type="scientific">Hordeum vulgare subsp. vulgare</name>
    <name type="common">Domesticated barley</name>
    <dbReference type="NCBI Taxonomy" id="112509"/>
    <lineage>
        <taxon>Eukaryota</taxon>
        <taxon>Viridiplantae</taxon>
        <taxon>Streptophyta</taxon>
        <taxon>Embryophyta</taxon>
        <taxon>Tracheophyta</taxon>
        <taxon>Spermatophyta</taxon>
        <taxon>Magnoliopsida</taxon>
        <taxon>Liliopsida</taxon>
        <taxon>Poales</taxon>
        <taxon>Poaceae</taxon>
        <taxon>BOP clade</taxon>
        <taxon>Pooideae</taxon>
        <taxon>Triticodae</taxon>
        <taxon>Triticeae</taxon>
        <taxon>Hordeinae</taxon>
        <taxon>Hordeum</taxon>
    </lineage>
</organism>
<evidence type="ECO:0000256" key="1">
    <source>
        <dbReference type="SAM" id="MobiDB-lite"/>
    </source>
</evidence>